<gene>
    <name evidence="2" type="ORF">BpHYR1_014546</name>
</gene>
<evidence type="ECO:0000256" key="1">
    <source>
        <dbReference type="SAM" id="Phobius"/>
    </source>
</evidence>
<keyword evidence="1" id="KW-0812">Transmembrane</keyword>
<reference evidence="2 3" key="1">
    <citation type="journal article" date="2018" name="Sci. Rep.">
        <title>Genomic signatures of local adaptation to the degree of environmental predictability in rotifers.</title>
        <authorList>
            <person name="Franch-Gras L."/>
            <person name="Hahn C."/>
            <person name="Garcia-Roger E.M."/>
            <person name="Carmona M.J."/>
            <person name="Serra M."/>
            <person name="Gomez A."/>
        </authorList>
    </citation>
    <scope>NUCLEOTIDE SEQUENCE [LARGE SCALE GENOMIC DNA]</scope>
    <source>
        <strain evidence="2">HYR1</strain>
    </source>
</reference>
<feature type="transmembrane region" description="Helical" evidence="1">
    <location>
        <begin position="27"/>
        <end position="47"/>
    </location>
</feature>
<protein>
    <submittedName>
        <fullName evidence="2">Uncharacterized protein</fullName>
    </submittedName>
</protein>
<accession>A0A3M7PT88</accession>
<name>A0A3M7PT88_BRAPC</name>
<sequence>MMKFGGHGVVKNNLVLLSLVNLLRLELYYNACFLFFFLQFSACSIVADPYNDHAKARLACGGVLHERSPMNKKIERINNKIVCGAYGTVVWVQDRKASYRFLNWFTEVALTTEAGRAFHSLTTLFVKNSKLCKNSAMNCINHFRTIRKKIIKFLLFVLADLTSGFLLREIIILKNMKKCYYNTWF</sequence>
<keyword evidence="3" id="KW-1185">Reference proteome</keyword>
<proteinExistence type="predicted"/>
<keyword evidence="1" id="KW-1133">Transmembrane helix</keyword>
<feature type="transmembrane region" description="Helical" evidence="1">
    <location>
        <begin position="153"/>
        <end position="173"/>
    </location>
</feature>
<evidence type="ECO:0000313" key="2">
    <source>
        <dbReference type="EMBL" id="RNA02362.1"/>
    </source>
</evidence>
<dbReference type="Proteomes" id="UP000276133">
    <property type="component" value="Unassembled WGS sequence"/>
</dbReference>
<dbReference type="EMBL" id="REGN01008913">
    <property type="protein sequence ID" value="RNA02362.1"/>
    <property type="molecule type" value="Genomic_DNA"/>
</dbReference>
<comment type="caution">
    <text evidence="2">The sequence shown here is derived from an EMBL/GenBank/DDBJ whole genome shotgun (WGS) entry which is preliminary data.</text>
</comment>
<keyword evidence="1" id="KW-0472">Membrane</keyword>
<organism evidence="2 3">
    <name type="scientific">Brachionus plicatilis</name>
    <name type="common">Marine rotifer</name>
    <name type="synonym">Brachionus muelleri</name>
    <dbReference type="NCBI Taxonomy" id="10195"/>
    <lineage>
        <taxon>Eukaryota</taxon>
        <taxon>Metazoa</taxon>
        <taxon>Spiralia</taxon>
        <taxon>Gnathifera</taxon>
        <taxon>Rotifera</taxon>
        <taxon>Eurotatoria</taxon>
        <taxon>Monogononta</taxon>
        <taxon>Pseudotrocha</taxon>
        <taxon>Ploima</taxon>
        <taxon>Brachionidae</taxon>
        <taxon>Brachionus</taxon>
    </lineage>
</organism>
<evidence type="ECO:0000313" key="3">
    <source>
        <dbReference type="Proteomes" id="UP000276133"/>
    </source>
</evidence>
<dbReference type="AlphaFoldDB" id="A0A3M7PT88"/>